<dbReference type="EMBL" id="LHXJ01000064">
    <property type="protein sequence ID" value="KXA89801.1"/>
    <property type="molecule type" value="Genomic_DNA"/>
</dbReference>
<feature type="non-terminal residue" evidence="3">
    <location>
        <position position="1"/>
    </location>
</feature>
<dbReference type="PANTHER" id="PTHR22912">
    <property type="entry name" value="DISULFIDE OXIDOREDUCTASE"/>
    <property type="match status" value="1"/>
</dbReference>
<dbReference type="AlphaFoldDB" id="A0A133U6J1"/>
<proteinExistence type="predicted"/>
<sequence length="91" mass="9973">EVLIGRSEYKSTAKGYAMAEEDGFCKLIIDAKDDTILGAHIIGPYAPILIQEVINLMYAGNGTVDPLYDALHIHPALSEVVSWSLRKLEKA</sequence>
<dbReference type="PRINTS" id="PR00411">
    <property type="entry name" value="PNDRDTASEI"/>
</dbReference>
<evidence type="ECO:0000313" key="4">
    <source>
        <dbReference type="Proteomes" id="UP000070163"/>
    </source>
</evidence>
<organism evidence="3 4">
    <name type="scientific">candidate division MSBL1 archaeon SCGC-AAA259A05</name>
    <dbReference type="NCBI Taxonomy" id="1698259"/>
    <lineage>
        <taxon>Archaea</taxon>
        <taxon>Methanobacteriati</taxon>
        <taxon>Methanobacteriota</taxon>
        <taxon>candidate division MSBL1</taxon>
    </lineage>
</organism>
<gene>
    <name evidence="3" type="ORF">AKJ57_04830</name>
</gene>
<keyword evidence="4" id="KW-1185">Reference proteome</keyword>
<name>A0A133U6J1_9EURY</name>
<dbReference type="InterPro" id="IPR050151">
    <property type="entry name" value="Class-I_Pyr_Nuc-Dis_Oxidored"/>
</dbReference>
<dbReference type="Pfam" id="PF02852">
    <property type="entry name" value="Pyr_redox_dim"/>
    <property type="match status" value="1"/>
</dbReference>
<dbReference type="Proteomes" id="UP000070163">
    <property type="component" value="Unassembled WGS sequence"/>
</dbReference>
<dbReference type="GO" id="GO:0004148">
    <property type="term" value="F:dihydrolipoyl dehydrogenase (NADH) activity"/>
    <property type="evidence" value="ECO:0007669"/>
    <property type="project" value="TreeGrafter"/>
</dbReference>
<dbReference type="SUPFAM" id="SSF55424">
    <property type="entry name" value="FAD/NAD-linked reductases, dimerisation (C-terminal) domain"/>
    <property type="match status" value="1"/>
</dbReference>
<dbReference type="InterPro" id="IPR016156">
    <property type="entry name" value="FAD/NAD-linked_Rdtase_dimer_sf"/>
</dbReference>
<evidence type="ECO:0000313" key="3">
    <source>
        <dbReference type="EMBL" id="KXA89801.1"/>
    </source>
</evidence>
<feature type="domain" description="Pyridine nucleotide-disulphide oxidoreductase dimerisation" evidence="2">
    <location>
        <begin position="3"/>
        <end position="84"/>
    </location>
</feature>
<dbReference type="PANTHER" id="PTHR22912:SF151">
    <property type="entry name" value="DIHYDROLIPOYL DEHYDROGENASE, MITOCHONDRIAL"/>
    <property type="match status" value="1"/>
</dbReference>
<dbReference type="GO" id="GO:0050660">
    <property type="term" value="F:flavin adenine dinucleotide binding"/>
    <property type="evidence" value="ECO:0007669"/>
    <property type="project" value="TreeGrafter"/>
</dbReference>
<evidence type="ECO:0000256" key="1">
    <source>
        <dbReference type="ARBA" id="ARBA00023027"/>
    </source>
</evidence>
<evidence type="ECO:0000259" key="2">
    <source>
        <dbReference type="Pfam" id="PF02852"/>
    </source>
</evidence>
<comment type="caution">
    <text evidence="3">The sequence shown here is derived from an EMBL/GenBank/DDBJ whole genome shotgun (WGS) entry which is preliminary data.</text>
</comment>
<keyword evidence="1" id="KW-0520">NAD</keyword>
<dbReference type="Gene3D" id="3.30.390.30">
    <property type="match status" value="1"/>
</dbReference>
<dbReference type="GO" id="GO:0006103">
    <property type="term" value="P:2-oxoglutarate metabolic process"/>
    <property type="evidence" value="ECO:0007669"/>
    <property type="project" value="TreeGrafter"/>
</dbReference>
<dbReference type="InterPro" id="IPR004099">
    <property type="entry name" value="Pyr_nucl-diS_OxRdtase_dimer"/>
</dbReference>
<reference evidence="3 4" key="1">
    <citation type="journal article" date="2016" name="Sci. Rep.">
        <title>Metabolic traits of an uncultured archaeal lineage -MSBL1- from brine pools of the Red Sea.</title>
        <authorList>
            <person name="Mwirichia R."/>
            <person name="Alam I."/>
            <person name="Rashid M."/>
            <person name="Vinu M."/>
            <person name="Ba-Alawi W."/>
            <person name="Anthony Kamau A."/>
            <person name="Kamanda Ngugi D."/>
            <person name="Goker M."/>
            <person name="Klenk H.P."/>
            <person name="Bajic V."/>
            <person name="Stingl U."/>
        </authorList>
    </citation>
    <scope>NUCLEOTIDE SEQUENCE [LARGE SCALE GENOMIC DNA]</scope>
    <source>
        <strain evidence="3">SCGC-AAA259A05</strain>
    </source>
</reference>
<accession>A0A133U6J1</accession>
<protein>
    <recommendedName>
        <fullName evidence="2">Pyridine nucleotide-disulphide oxidoreductase dimerisation domain-containing protein</fullName>
    </recommendedName>
</protein>